<dbReference type="OrthoDB" id="5572587at2759"/>
<name>A0A7R8UX14_HERIL</name>
<feature type="region of interest" description="Disordered" evidence="1">
    <location>
        <begin position="87"/>
        <end position="114"/>
    </location>
</feature>
<evidence type="ECO:0000313" key="3">
    <source>
        <dbReference type="Proteomes" id="UP000594454"/>
    </source>
</evidence>
<protein>
    <submittedName>
        <fullName evidence="2">Uncharacterized protein</fullName>
    </submittedName>
</protein>
<evidence type="ECO:0000256" key="1">
    <source>
        <dbReference type="SAM" id="MobiDB-lite"/>
    </source>
</evidence>
<keyword evidence="3" id="KW-1185">Reference proteome</keyword>
<accession>A0A7R8UX14</accession>
<gene>
    <name evidence="2" type="ORF">HERILL_LOCUS10195</name>
</gene>
<sequence length="135" mass="15424">MNCVSMVKSDEPGSPKYEQQSQYQPQQPMEQQQLHPENVQMEVSIQDPQMQGTIGSRGTTTHLYCRSLEKERDRRVSRGLASCLRGERDEFSGSDYHHSHREQAEGESKSKTLPRIHFDPATESAQQYEGKISVV</sequence>
<dbReference type="Proteomes" id="UP000594454">
    <property type="component" value="Chromosome 4"/>
</dbReference>
<feature type="compositionally biased region" description="Low complexity" evidence="1">
    <location>
        <begin position="17"/>
        <end position="33"/>
    </location>
</feature>
<feature type="region of interest" description="Disordered" evidence="1">
    <location>
        <begin position="1"/>
        <end position="40"/>
    </location>
</feature>
<dbReference type="EMBL" id="LR899012">
    <property type="protein sequence ID" value="CAD7087489.1"/>
    <property type="molecule type" value="Genomic_DNA"/>
</dbReference>
<proteinExistence type="predicted"/>
<organism evidence="2 3">
    <name type="scientific">Hermetia illucens</name>
    <name type="common">Black soldier fly</name>
    <dbReference type="NCBI Taxonomy" id="343691"/>
    <lineage>
        <taxon>Eukaryota</taxon>
        <taxon>Metazoa</taxon>
        <taxon>Ecdysozoa</taxon>
        <taxon>Arthropoda</taxon>
        <taxon>Hexapoda</taxon>
        <taxon>Insecta</taxon>
        <taxon>Pterygota</taxon>
        <taxon>Neoptera</taxon>
        <taxon>Endopterygota</taxon>
        <taxon>Diptera</taxon>
        <taxon>Brachycera</taxon>
        <taxon>Stratiomyomorpha</taxon>
        <taxon>Stratiomyidae</taxon>
        <taxon>Hermetiinae</taxon>
        <taxon>Hermetia</taxon>
    </lineage>
</organism>
<dbReference type="AlphaFoldDB" id="A0A7R8UX14"/>
<dbReference type="InParanoid" id="A0A7R8UX14"/>
<evidence type="ECO:0000313" key="2">
    <source>
        <dbReference type="EMBL" id="CAD7087489.1"/>
    </source>
</evidence>
<reference evidence="2 3" key="1">
    <citation type="submission" date="2020-11" db="EMBL/GenBank/DDBJ databases">
        <authorList>
            <person name="Wallbank WR R."/>
            <person name="Pardo Diaz C."/>
            <person name="Kozak K."/>
            <person name="Martin S."/>
            <person name="Jiggins C."/>
            <person name="Moest M."/>
            <person name="Warren A I."/>
            <person name="Generalovic N T."/>
            <person name="Byers J.R.P. K."/>
            <person name="Montejo-Kovacevich G."/>
            <person name="Yen C E."/>
        </authorList>
    </citation>
    <scope>NUCLEOTIDE SEQUENCE [LARGE SCALE GENOMIC DNA]</scope>
</reference>